<evidence type="ECO:0008006" key="3">
    <source>
        <dbReference type="Google" id="ProtNLM"/>
    </source>
</evidence>
<dbReference type="RefSeq" id="WP_216957335.1">
    <property type="nucleotide sequence ID" value="NZ_JAHOPB010000001.1"/>
</dbReference>
<gene>
    <name evidence="1" type="ORF">KQ910_04800</name>
</gene>
<sequence>MAAWLAADCEDSTIIRVLRLPWLAIWSEVENDRLSKILASLDDIPAVVVHALSDVPPTTRGRGITYIFDTSISTGAAHSAILRKRRHAEELENKVEGYEGVVIAVGSGERLQRWHEILSALAPEAKLIVAPPTGSGPGPSLEGATPWDDSANQLLDAISSYYVELGKEDVLDLKDASGISPDGIRVEAIADSWELMTRGYVQAPAQVLQADFDAFLSGDAVWPALRAGAACSRGSVCSVFGNGRRHKEQLVDPIDFVRDRIRNLDQSDIDPLDSIEHILLFAEAGSGCTTTLRQIALAVARDGYPTMITRPDPKELSIESLQHLIIDIQEKWAAARTGRGSGSGSLPFCLILDSDAELPARFSRLLRGQLADINRKVLVVRALRRSESELDNSAGVLRLRADTDEAEVLKIGAHLRDFCASNGLQAIPTDDEWKAYYEGFGRLRRHSSDHKSAGVVTPPLFLVGLYPFVKDRVRDERSLERYLFRRWSEISTESGRLLVRILATAGAYGLSVPLESLLREQSLEEPLFGRVSIADQRLLDSFFRWNRLGWERVNWGVHIRHQAIGLLLMRIIDPLEGEAPFAGLLPTLSRLAGSEADRWFAEQIAYVIGRRFQSGSRSFSLDVDTQIQRAAREIFSAIPREIEENSRTICHHRARFYVHVLHACVEAIENPEQTRVPIEACFELADSSISEASRLLVAAAKIPDQHEKLSHVFNTLSAGLAQFAQACSLRGKVDRAGILFKESLDRASEAIERDPANGHALFNYVGTALRVLEKGILEDLGDAIATFERAEDRLEDLINLNSERRWNNTDEESADFQIAQLAARLIEVAKKLSTGNRVLLDQHTMIVVSALLKIRMTCRTSPLKEAFLDPQKAKALREVRKMLEGIANPSSATSLCIYKLMLGDPIGRIEFERRLEVLDSIRTQNSAQYEPYRHDHAALLCQLGHFEAAASIFRAISNSRIADPDSWFWINERVLLDVSGVPTPKSFVVRVTDEHEGWSVIKNTGIRVKFQPRQFGDIKNGQYLPVYLRIRLLGLQGVTRRFADHDLQTMGLGSPQNG</sequence>
<dbReference type="Proteomes" id="UP000727907">
    <property type="component" value="Unassembled WGS sequence"/>
</dbReference>
<dbReference type="EMBL" id="JAHOPB010000001">
    <property type="protein sequence ID" value="MBU8873067.1"/>
    <property type="molecule type" value="Genomic_DNA"/>
</dbReference>
<proteinExistence type="predicted"/>
<keyword evidence="2" id="KW-1185">Reference proteome</keyword>
<comment type="caution">
    <text evidence="1">The sequence shown here is derived from an EMBL/GenBank/DDBJ whole genome shotgun (WGS) entry which is preliminary data.</text>
</comment>
<organism evidence="1 2">
    <name type="scientific">Reyranella humidisoli</name>
    <dbReference type="NCBI Taxonomy" id="2849149"/>
    <lineage>
        <taxon>Bacteria</taxon>
        <taxon>Pseudomonadati</taxon>
        <taxon>Pseudomonadota</taxon>
        <taxon>Alphaproteobacteria</taxon>
        <taxon>Hyphomicrobiales</taxon>
        <taxon>Reyranellaceae</taxon>
        <taxon>Reyranella</taxon>
    </lineage>
</organism>
<name>A0ABS6IEN6_9HYPH</name>
<accession>A0ABS6IEN6</accession>
<evidence type="ECO:0000313" key="1">
    <source>
        <dbReference type="EMBL" id="MBU8873067.1"/>
    </source>
</evidence>
<protein>
    <recommendedName>
        <fullName evidence="3">Tetratricopeptide repeat protein</fullName>
    </recommendedName>
</protein>
<evidence type="ECO:0000313" key="2">
    <source>
        <dbReference type="Proteomes" id="UP000727907"/>
    </source>
</evidence>
<reference evidence="1 2" key="1">
    <citation type="submission" date="2021-06" db="EMBL/GenBank/DDBJ databases">
        <authorList>
            <person name="Lee D.H."/>
        </authorList>
    </citation>
    <scope>NUCLEOTIDE SEQUENCE [LARGE SCALE GENOMIC DNA]</scope>
    <source>
        <strain evidence="1 2">MMS21-HV4-11</strain>
    </source>
</reference>
<dbReference type="Pfam" id="PF24404">
    <property type="entry name" value="nSTAND_NTPase7"/>
    <property type="match status" value="1"/>
</dbReference>